<gene>
    <name evidence="6" type="ORF">O3G_MSEX014024</name>
</gene>
<evidence type="ECO:0000256" key="2">
    <source>
        <dbReference type="ARBA" id="ARBA00023125"/>
    </source>
</evidence>
<dbReference type="InterPro" id="IPR007889">
    <property type="entry name" value="HTH_Psq"/>
</dbReference>
<keyword evidence="3" id="KW-0539">Nucleus</keyword>
<dbReference type="InterPro" id="IPR050863">
    <property type="entry name" value="CenT-Element_Derived"/>
</dbReference>
<dbReference type="EMBL" id="JH669021">
    <property type="protein sequence ID" value="KAG6463696.1"/>
    <property type="molecule type" value="Genomic_DNA"/>
</dbReference>
<feature type="region of interest" description="Disordered" evidence="4">
    <location>
        <begin position="606"/>
        <end position="632"/>
    </location>
</feature>
<dbReference type="Pfam" id="PF03184">
    <property type="entry name" value="DDE_1"/>
    <property type="match status" value="1"/>
</dbReference>
<feature type="region of interest" description="Disordered" evidence="4">
    <location>
        <begin position="458"/>
        <end position="480"/>
    </location>
</feature>
<accession>A0A921ZTP0</accession>
<keyword evidence="7" id="KW-1185">Reference proteome</keyword>
<dbReference type="PANTHER" id="PTHR19303:SF74">
    <property type="entry name" value="POGO TRANSPOSABLE ELEMENT WITH KRAB DOMAIN"/>
    <property type="match status" value="1"/>
</dbReference>
<sequence>MPPIKGQMFRYSEASMEAAVQECRRGVPTSTAAKKFGIPRVTLLNKLKGKTPMKRKMGRTCYISDDTEALLVNWAKAMVKQGFPIGKENLQDSVKKIVDDLNLETPFKDGRPGKRWYSSFLKRHPDLIPRQPQNLTSSRASVTTSQLKNWFNEVSTYLEENNYTNILVEPHRIFNMDETAFFLNPKGNKVLAAKGEKSVYQQVNSDEKECFTVLLGGNAAGQVLPPMVIFKYLRIPRELSLSVPVTWGIGRSDSGWMTMETFFEYICNIFDKWLNDNGIQKPVILFMDGHTSHISFHVSKYCSENGIILIALFPNATHLLQPMDVAIFRSLKGAWKTAVQSWRLEHIDSPILRKTHFCPLLNKVLKDTLSPEMFQNGFRKCGLSPWNPDEVCGAPEQPTDEFMALRKITKIKELEMGLKFLDKYIASEKIDENIGLFQFYKKIEDLLTKTKEVLPPTENISTLNNSTSERGSTTQILPPLNTVPSCDPLTMPSTSQATTLDFPFQYLPLNEDPKTPCKEVYESTTQNLEGTINTGSLIEPPISSHYRPQESCSKNSDNMIIPSPFKRALFWPTPKQNSKGRKKEKVPSVVSSLEWQRYHENKLKKKTELENEKKRRAEERKKKKEETEKARKLKTDKKLLKKSKNILKNKLKKTDYDSSTTEEEWVESGDSVNDISDEVTDEENEEERNEEERNEEERNKEESRIKQGDYVIVKFPGKKRYYKYACIVQKVTKTEIEVMAMVACDESKTVFKENDRDISAIIKSQIIEVLDVPNMIITGDRIKYKFDSALEVDG</sequence>
<organism evidence="6 7">
    <name type="scientific">Manduca sexta</name>
    <name type="common">Tobacco hawkmoth</name>
    <name type="synonym">Tobacco hornworm</name>
    <dbReference type="NCBI Taxonomy" id="7130"/>
    <lineage>
        <taxon>Eukaryota</taxon>
        <taxon>Metazoa</taxon>
        <taxon>Ecdysozoa</taxon>
        <taxon>Arthropoda</taxon>
        <taxon>Hexapoda</taxon>
        <taxon>Insecta</taxon>
        <taxon>Pterygota</taxon>
        <taxon>Neoptera</taxon>
        <taxon>Endopterygota</taxon>
        <taxon>Lepidoptera</taxon>
        <taxon>Glossata</taxon>
        <taxon>Ditrysia</taxon>
        <taxon>Bombycoidea</taxon>
        <taxon>Sphingidae</taxon>
        <taxon>Sphinginae</taxon>
        <taxon>Sphingini</taxon>
        <taxon>Manduca</taxon>
    </lineage>
</organism>
<feature type="compositionally biased region" description="Polar residues" evidence="4">
    <location>
        <begin position="458"/>
        <end position="476"/>
    </location>
</feature>
<dbReference type="Pfam" id="PF05225">
    <property type="entry name" value="HTH_psq"/>
    <property type="match status" value="1"/>
</dbReference>
<evidence type="ECO:0000259" key="5">
    <source>
        <dbReference type="PROSITE" id="PS51253"/>
    </source>
</evidence>
<feature type="region of interest" description="Disordered" evidence="4">
    <location>
        <begin position="531"/>
        <end position="558"/>
    </location>
</feature>
<dbReference type="AlphaFoldDB" id="A0A921ZTP0"/>
<feature type="domain" description="HTH CENPB-type" evidence="5">
    <location>
        <begin position="55"/>
        <end position="130"/>
    </location>
</feature>
<evidence type="ECO:0000256" key="1">
    <source>
        <dbReference type="ARBA" id="ARBA00004123"/>
    </source>
</evidence>
<reference evidence="6" key="1">
    <citation type="journal article" date="2016" name="Insect Biochem. Mol. Biol.">
        <title>Multifaceted biological insights from a draft genome sequence of the tobacco hornworm moth, Manduca sexta.</title>
        <authorList>
            <person name="Kanost M.R."/>
            <person name="Arrese E.L."/>
            <person name="Cao X."/>
            <person name="Chen Y.R."/>
            <person name="Chellapilla S."/>
            <person name="Goldsmith M.R."/>
            <person name="Grosse-Wilde E."/>
            <person name="Heckel D.G."/>
            <person name="Herndon N."/>
            <person name="Jiang H."/>
            <person name="Papanicolaou A."/>
            <person name="Qu J."/>
            <person name="Soulages J.L."/>
            <person name="Vogel H."/>
            <person name="Walters J."/>
            <person name="Waterhouse R.M."/>
            <person name="Ahn S.J."/>
            <person name="Almeida F.C."/>
            <person name="An C."/>
            <person name="Aqrawi P."/>
            <person name="Bretschneider A."/>
            <person name="Bryant W.B."/>
            <person name="Bucks S."/>
            <person name="Chao H."/>
            <person name="Chevignon G."/>
            <person name="Christen J.M."/>
            <person name="Clarke D.F."/>
            <person name="Dittmer N.T."/>
            <person name="Ferguson L.C.F."/>
            <person name="Garavelou S."/>
            <person name="Gordon K.H.J."/>
            <person name="Gunaratna R.T."/>
            <person name="Han Y."/>
            <person name="Hauser F."/>
            <person name="He Y."/>
            <person name="Heidel-Fischer H."/>
            <person name="Hirsh A."/>
            <person name="Hu Y."/>
            <person name="Jiang H."/>
            <person name="Kalra D."/>
            <person name="Klinner C."/>
            <person name="Konig C."/>
            <person name="Kovar C."/>
            <person name="Kroll A.R."/>
            <person name="Kuwar S.S."/>
            <person name="Lee S.L."/>
            <person name="Lehman R."/>
            <person name="Li K."/>
            <person name="Li Z."/>
            <person name="Liang H."/>
            <person name="Lovelace S."/>
            <person name="Lu Z."/>
            <person name="Mansfield J.H."/>
            <person name="McCulloch K.J."/>
            <person name="Mathew T."/>
            <person name="Morton B."/>
            <person name="Muzny D.M."/>
            <person name="Neunemann D."/>
            <person name="Ongeri F."/>
            <person name="Pauchet Y."/>
            <person name="Pu L.L."/>
            <person name="Pyrousis I."/>
            <person name="Rao X.J."/>
            <person name="Redding A."/>
            <person name="Roesel C."/>
            <person name="Sanchez-Gracia A."/>
            <person name="Schaack S."/>
            <person name="Shukla A."/>
            <person name="Tetreau G."/>
            <person name="Wang Y."/>
            <person name="Xiong G.H."/>
            <person name="Traut W."/>
            <person name="Walsh T.K."/>
            <person name="Worley K.C."/>
            <person name="Wu D."/>
            <person name="Wu W."/>
            <person name="Wu Y.Q."/>
            <person name="Zhang X."/>
            <person name="Zou Z."/>
            <person name="Zucker H."/>
            <person name="Briscoe A.D."/>
            <person name="Burmester T."/>
            <person name="Clem R.J."/>
            <person name="Feyereisen R."/>
            <person name="Grimmelikhuijzen C.J.P."/>
            <person name="Hamodrakas S.J."/>
            <person name="Hansson B.S."/>
            <person name="Huguet E."/>
            <person name="Jermiin L.S."/>
            <person name="Lan Q."/>
            <person name="Lehman H.K."/>
            <person name="Lorenzen M."/>
            <person name="Merzendorfer H."/>
            <person name="Michalopoulos I."/>
            <person name="Morton D.B."/>
            <person name="Muthukrishnan S."/>
            <person name="Oakeshott J.G."/>
            <person name="Palmer W."/>
            <person name="Park Y."/>
            <person name="Passarelli A.L."/>
            <person name="Rozas J."/>
            <person name="Schwartz L.M."/>
            <person name="Smith W."/>
            <person name="Southgate A."/>
            <person name="Vilcinskas A."/>
            <person name="Vogt R."/>
            <person name="Wang P."/>
            <person name="Werren J."/>
            <person name="Yu X.Q."/>
            <person name="Zhou J.J."/>
            <person name="Brown S.J."/>
            <person name="Scherer S.E."/>
            <person name="Richards S."/>
            <person name="Blissard G.W."/>
        </authorList>
    </citation>
    <scope>NUCLEOTIDE SEQUENCE</scope>
</reference>
<evidence type="ECO:0000313" key="7">
    <source>
        <dbReference type="Proteomes" id="UP000791440"/>
    </source>
</evidence>
<dbReference type="InterPro" id="IPR004875">
    <property type="entry name" value="DDE_SF_endonuclease_dom"/>
</dbReference>
<proteinExistence type="predicted"/>
<dbReference type="PROSITE" id="PS51253">
    <property type="entry name" value="HTH_CENPB"/>
    <property type="match status" value="1"/>
</dbReference>
<comment type="caution">
    <text evidence="6">The sequence shown here is derived from an EMBL/GenBank/DDBJ whole genome shotgun (WGS) entry which is preliminary data.</text>
</comment>
<comment type="subcellular location">
    <subcellularLocation>
        <location evidence="1">Nucleus</location>
    </subcellularLocation>
</comment>
<name>A0A921ZTP0_MANSE</name>
<reference evidence="6" key="2">
    <citation type="submission" date="2020-12" db="EMBL/GenBank/DDBJ databases">
        <authorList>
            <person name="Kanost M."/>
        </authorList>
    </citation>
    <scope>NUCLEOTIDE SEQUENCE</scope>
</reference>
<feature type="compositionally biased region" description="Acidic residues" evidence="4">
    <location>
        <begin position="675"/>
        <end position="694"/>
    </location>
</feature>
<evidence type="ECO:0000313" key="6">
    <source>
        <dbReference type="EMBL" id="KAG6463696.1"/>
    </source>
</evidence>
<feature type="compositionally biased region" description="Basic and acidic residues" evidence="4">
    <location>
        <begin position="606"/>
        <end position="630"/>
    </location>
</feature>
<dbReference type="GO" id="GO:0003677">
    <property type="term" value="F:DNA binding"/>
    <property type="evidence" value="ECO:0007669"/>
    <property type="project" value="UniProtKB-KW"/>
</dbReference>
<dbReference type="PANTHER" id="PTHR19303">
    <property type="entry name" value="TRANSPOSON"/>
    <property type="match status" value="1"/>
</dbReference>
<feature type="region of interest" description="Disordered" evidence="4">
    <location>
        <begin position="658"/>
        <end position="703"/>
    </location>
</feature>
<dbReference type="Pfam" id="PF03221">
    <property type="entry name" value="HTH_Tnp_Tc5"/>
    <property type="match status" value="1"/>
</dbReference>
<evidence type="ECO:0000256" key="4">
    <source>
        <dbReference type="SAM" id="MobiDB-lite"/>
    </source>
</evidence>
<protein>
    <recommendedName>
        <fullName evidence="5">HTH CENPB-type domain-containing protein</fullName>
    </recommendedName>
</protein>
<dbReference type="GO" id="GO:0005634">
    <property type="term" value="C:nucleus"/>
    <property type="evidence" value="ECO:0007669"/>
    <property type="project" value="UniProtKB-SubCell"/>
</dbReference>
<evidence type="ECO:0000256" key="3">
    <source>
        <dbReference type="ARBA" id="ARBA00023242"/>
    </source>
</evidence>
<dbReference type="InterPro" id="IPR006600">
    <property type="entry name" value="HTH_CenpB_DNA-bd_dom"/>
</dbReference>
<keyword evidence="2" id="KW-0238">DNA-binding</keyword>
<dbReference type="Proteomes" id="UP000791440">
    <property type="component" value="Unassembled WGS sequence"/>
</dbReference>